<reference evidence="1 2" key="1">
    <citation type="journal article" date="2018" name="Genome Announc.">
        <title>Draft Genome Sequence of Lactobacillus paracasei DUP 13076, Which Exhibits Potent Antipathogenic Effects against Salmonella enterica Serovars Enteritidis, Typhimurium, and Heidelberg.</title>
        <authorList>
            <person name="Muyyarikkandy M.S."/>
            <person name="Alqahtani F.H."/>
            <person name="Mandoiu I."/>
            <person name="Amalaradjou M.A."/>
        </authorList>
    </citation>
    <scope>NUCLEOTIDE SEQUENCE [LARGE SCALE GENOMIC DNA]</scope>
    <source>
        <strain evidence="1 2">DUP 13076</strain>
    </source>
</reference>
<dbReference type="Pfam" id="PF08951">
    <property type="entry name" value="EntA_Immun"/>
    <property type="match status" value="1"/>
</dbReference>
<dbReference type="KEGG" id="lce:LC2W_0043"/>
<dbReference type="KEGG" id="lcs:LCBD_0041"/>
<name>A0A411ELZ6_LACPA</name>
<accession>A0A411ELZ6</accession>
<dbReference type="CDD" id="cd21059">
    <property type="entry name" value="LciA-like"/>
    <property type="match status" value="1"/>
</dbReference>
<comment type="caution">
    <text evidence="1">The sequence shown here is derived from an EMBL/GenBank/DDBJ whole genome shotgun (WGS) entry which is preliminary data.</text>
</comment>
<accession>K0N4C3</accession>
<gene>
    <name evidence="1" type="ORF">C0Q90_04590</name>
</gene>
<evidence type="ECO:0000313" key="2">
    <source>
        <dbReference type="Proteomes" id="UP000234512"/>
    </source>
</evidence>
<dbReference type="InterPro" id="IPR015046">
    <property type="entry name" value="LciA_Immunity-like"/>
</dbReference>
<organism evidence="1 2">
    <name type="scientific">Lacticaseibacillus paracasei</name>
    <name type="common">Lactobacillus paracasei</name>
    <dbReference type="NCBI Taxonomy" id="1597"/>
    <lineage>
        <taxon>Bacteria</taxon>
        <taxon>Bacillati</taxon>
        <taxon>Bacillota</taxon>
        <taxon>Bacilli</taxon>
        <taxon>Lactobacillales</taxon>
        <taxon>Lactobacillaceae</taxon>
        <taxon>Lacticaseibacillus</taxon>
    </lineage>
</organism>
<dbReference type="AlphaFoldDB" id="A0A411ELZ6"/>
<dbReference type="Proteomes" id="UP000234512">
    <property type="component" value="Unassembled WGS sequence"/>
</dbReference>
<evidence type="ECO:0000313" key="1">
    <source>
        <dbReference type="EMBL" id="PLC47189.1"/>
    </source>
</evidence>
<dbReference type="RefSeq" id="WP_003577240.1">
    <property type="nucleotide sequence ID" value="NC_010999.1"/>
</dbReference>
<protein>
    <submittedName>
        <fullName evidence="1">Gar-IM</fullName>
    </submittedName>
</protein>
<dbReference type="EMBL" id="PKQJ01000003">
    <property type="protein sequence ID" value="PLC47189.1"/>
    <property type="molecule type" value="Genomic_DNA"/>
</dbReference>
<proteinExistence type="predicted"/>
<sequence>MVRGKAEIDDQTILSNLYDFVLNPDISDRERKIGLMAKADLEKKRYDVAVVNQVIVSLQQEAMKNGLTPIASKFYDDLEPILIKIKPFGTNLGNMLTHNSYLD</sequence>